<gene>
    <name evidence="2" type="ORF">OGM63_06065</name>
</gene>
<name>A0ABT3AVG5_9CYAN</name>
<evidence type="ECO:0000313" key="3">
    <source>
        <dbReference type="Proteomes" id="UP001526143"/>
    </source>
</evidence>
<sequence length="75" mass="8678">MKRTFRVFVLLLGLWLLFDLASHLAAEILWFDEVGYLQVFWLRLLSQLGLWVLAFFTSAGFLLFNLAIANRGEGE</sequence>
<dbReference type="InterPro" id="IPR005372">
    <property type="entry name" value="UPF0182"/>
</dbReference>
<dbReference type="Pfam" id="PF03699">
    <property type="entry name" value="UPF0182"/>
    <property type="match status" value="1"/>
</dbReference>
<dbReference type="Proteomes" id="UP001526143">
    <property type="component" value="Unassembled WGS sequence"/>
</dbReference>
<feature type="transmembrane region" description="Helical" evidence="1">
    <location>
        <begin position="50"/>
        <end position="69"/>
    </location>
</feature>
<keyword evidence="1" id="KW-1133">Transmembrane helix</keyword>
<evidence type="ECO:0000313" key="2">
    <source>
        <dbReference type="EMBL" id="MCV3213093.1"/>
    </source>
</evidence>
<protein>
    <submittedName>
        <fullName evidence="2">UPF0182 family protein</fullName>
    </submittedName>
</protein>
<evidence type="ECO:0000256" key="1">
    <source>
        <dbReference type="SAM" id="Phobius"/>
    </source>
</evidence>
<organism evidence="2 3">
    <name type="scientific">Plectonema radiosum NIES-515</name>
    <dbReference type="NCBI Taxonomy" id="2986073"/>
    <lineage>
        <taxon>Bacteria</taxon>
        <taxon>Bacillati</taxon>
        <taxon>Cyanobacteriota</taxon>
        <taxon>Cyanophyceae</taxon>
        <taxon>Oscillatoriophycideae</taxon>
        <taxon>Oscillatoriales</taxon>
        <taxon>Microcoleaceae</taxon>
        <taxon>Plectonema</taxon>
    </lineage>
</organism>
<proteinExistence type="predicted"/>
<reference evidence="2 3" key="1">
    <citation type="submission" date="2022-10" db="EMBL/GenBank/DDBJ databases">
        <title>Identification of biosynthetic pathway for the production of the potent trypsin inhibitor radiosumin.</title>
        <authorList>
            <person name="Fewer D.P."/>
            <person name="Delbaje E."/>
            <person name="Ouyang X."/>
            <person name="Agostino P.D."/>
            <person name="Wahlsten M."/>
            <person name="Jokela J."/>
            <person name="Permi P."/>
            <person name="Haapaniemi E."/>
            <person name="Koistinen H."/>
        </authorList>
    </citation>
    <scope>NUCLEOTIDE SEQUENCE [LARGE SCALE GENOMIC DNA]</scope>
    <source>
        <strain evidence="2 3">NIES-515</strain>
    </source>
</reference>
<comment type="caution">
    <text evidence="2">The sequence shown here is derived from an EMBL/GenBank/DDBJ whole genome shotgun (WGS) entry which is preliminary data.</text>
</comment>
<dbReference type="RefSeq" id="WP_263744598.1">
    <property type="nucleotide sequence ID" value="NZ_JAOWRF010000089.1"/>
</dbReference>
<keyword evidence="1" id="KW-0472">Membrane</keyword>
<accession>A0ABT3AVG5</accession>
<dbReference type="EMBL" id="JAOWRF010000089">
    <property type="protein sequence ID" value="MCV3213093.1"/>
    <property type="molecule type" value="Genomic_DNA"/>
</dbReference>
<keyword evidence="1" id="KW-0812">Transmembrane</keyword>
<keyword evidence="3" id="KW-1185">Reference proteome</keyword>
<feature type="non-terminal residue" evidence="2">
    <location>
        <position position="75"/>
    </location>
</feature>